<dbReference type="Pfam" id="PF10431">
    <property type="entry name" value="ClpB_D2-small"/>
    <property type="match status" value="1"/>
</dbReference>
<dbReference type="AlphaFoldDB" id="A0A3A8AXW3"/>
<evidence type="ECO:0000256" key="4">
    <source>
        <dbReference type="ARBA" id="ARBA00022840"/>
    </source>
</evidence>
<dbReference type="FunFam" id="1.10.8.60:FF:000002">
    <property type="entry name" value="ATP-dependent Clp protease ATP-binding subunit ClpX"/>
    <property type="match status" value="1"/>
</dbReference>
<dbReference type="GO" id="GO:0016887">
    <property type="term" value="F:ATP hydrolysis activity"/>
    <property type="evidence" value="ECO:0007669"/>
    <property type="project" value="InterPro"/>
</dbReference>
<evidence type="ECO:0000256" key="2">
    <source>
        <dbReference type="ARBA" id="ARBA00022741"/>
    </source>
</evidence>
<keyword evidence="10" id="KW-1185">Reference proteome</keyword>
<dbReference type="PANTHER" id="PTHR48102">
    <property type="entry name" value="ATP-DEPENDENT CLP PROTEASE ATP-BINDING SUBUNIT CLPX-LIKE, MITOCHONDRIAL-RELATED"/>
    <property type="match status" value="1"/>
</dbReference>
<dbReference type="PANTHER" id="PTHR48102:SF7">
    <property type="entry name" value="ATP-DEPENDENT CLP PROTEASE ATP-BINDING SUBUNIT CLPX-LIKE, MITOCHONDRIAL"/>
    <property type="match status" value="1"/>
</dbReference>
<dbReference type="SMART" id="SM01086">
    <property type="entry name" value="ClpB_D2-small"/>
    <property type="match status" value="1"/>
</dbReference>
<dbReference type="NCBIfam" id="NF003745">
    <property type="entry name" value="PRK05342.1"/>
    <property type="match status" value="1"/>
</dbReference>
<dbReference type="InterPro" id="IPR038366">
    <property type="entry name" value="Znf_CppX_C4_sf"/>
</dbReference>
<evidence type="ECO:0000259" key="8">
    <source>
        <dbReference type="PROSITE" id="PS51902"/>
    </source>
</evidence>
<dbReference type="CDD" id="cd19497">
    <property type="entry name" value="RecA-like_ClpX"/>
    <property type="match status" value="1"/>
</dbReference>
<reference evidence="9 10" key="1">
    <citation type="submission" date="2018-09" db="EMBL/GenBank/DDBJ databases">
        <title>Roseovarius spongiae sp. nov., isolated from a marine sponge.</title>
        <authorList>
            <person name="Zhuang L."/>
            <person name="Luo L."/>
        </authorList>
    </citation>
    <scope>NUCLEOTIDE SEQUENCE [LARGE SCALE GENOMIC DNA]</scope>
    <source>
        <strain evidence="9 10">HN-E21</strain>
    </source>
</reference>
<dbReference type="GO" id="GO:0140662">
    <property type="term" value="F:ATP-dependent protein folding chaperone"/>
    <property type="evidence" value="ECO:0007669"/>
    <property type="project" value="InterPro"/>
</dbReference>
<dbReference type="GO" id="GO:0051603">
    <property type="term" value="P:proteolysis involved in protein catabolic process"/>
    <property type="evidence" value="ECO:0007669"/>
    <property type="project" value="TreeGrafter"/>
</dbReference>
<dbReference type="HAMAP" id="MF_00175">
    <property type="entry name" value="ClpX"/>
    <property type="match status" value="1"/>
</dbReference>
<dbReference type="Pfam" id="PF07724">
    <property type="entry name" value="AAA_2"/>
    <property type="match status" value="1"/>
</dbReference>
<dbReference type="InterPro" id="IPR004487">
    <property type="entry name" value="Clp_protease_ATP-bd_su_ClpX"/>
</dbReference>
<dbReference type="Gene3D" id="6.20.220.10">
    <property type="entry name" value="ClpX chaperone, C4-type zinc finger domain"/>
    <property type="match status" value="1"/>
</dbReference>
<dbReference type="GO" id="GO:0008270">
    <property type="term" value="F:zinc ion binding"/>
    <property type="evidence" value="ECO:0007669"/>
    <property type="project" value="UniProtKB-UniRule"/>
</dbReference>
<dbReference type="FunFam" id="3.40.50.300:FF:000005">
    <property type="entry name" value="ATP-dependent Clp protease ATP-binding subunit ClpX"/>
    <property type="match status" value="1"/>
</dbReference>
<dbReference type="Gene3D" id="3.40.50.300">
    <property type="entry name" value="P-loop containing nucleotide triphosphate hydrolases"/>
    <property type="match status" value="1"/>
</dbReference>
<name>A0A3A8AXW3_9RHOB</name>
<evidence type="ECO:0000256" key="3">
    <source>
        <dbReference type="ARBA" id="ARBA00022833"/>
    </source>
</evidence>
<comment type="caution">
    <text evidence="9">The sequence shown here is derived from an EMBL/GenBank/DDBJ whole genome shotgun (WGS) entry which is preliminary data.</text>
</comment>
<dbReference type="OrthoDB" id="9804062at2"/>
<dbReference type="RefSeq" id="WP_121163816.1">
    <property type="nucleotide sequence ID" value="NZ_RAPE01000001.1"/>
</dbReference>
<dbReference type="PROSITE" id="PS51902">
    <property type="entry name" value="CLPX_ZB"/>
    <property type="match status" value="1"/>
</dbReference>
<dbReference type="InterPro" id="IPR046425">
    <property type="entry name" value="ClpX_bact"/>
</dbReference>
<dbReference type="GO" id="GO:0046983">
    <property type="term" value="F:protein dimerization activity"/>
    <property type="evidence" value="ECO:0007669"/>
    <property type="project" value="UniProtKB-UniRule"/>
</dbReference>
<dbReference type="SMART" id="SM00382">
    <property type="entry name" value="AAA"/>
    <property type="match status" value="1"/>
</dbReference>
<dbReference type="InterPro" id="IPR019489">
    <property type="entry name" value="Clp_ATPase_C"/>
</dbReference>
<comment type="similarity">
    <text evidence="6 7">Belongs to the ClpX chaperone family.</text>
</comment>
<dbReference type="Pfam" id="PF06689">
    <property type="entry name" value="zf-C4_ClpX"/>
    <property type="match status" value="1"/>
</dbReference>
<dbReference type="GO" id="GO:0051082">
    <property type="term" value="F:unfolded protein binding"/>
    <property type="evidence" value="ECO:0007669"/>
    <property type="project" value="UniProtKB-UniRule"/>
</dbReference>
<dbReference type="SMART" id="SM00994">
    <property type="entry name" value="zf-C4_ClpX"/>
    <property type="match status" value="1"/>
</dbReference>
<feature type="domain" description="ClpX-type ZB" evidence="8">
    <location>
        <begin position="3"/>
        <end position="56"/>
    </location>
</feature>
<dbReference type="GO" id="GO:0051301">
    <property type="term" value="P:cell division"/>
    <property type="evidence" value="ECO:0007669"/>
    <property type="project" value="TreeGrafter"/>
</dbReference>
<dbReference type="InterPro" id="IPR050052">
    <property type="entry name" value="ATP-dep_Clp_protease_ClpX"/>
</dbReference>
<keyword evidence="9" id="KW-0645">Protease</keyword>
<dbReference type="InterPro" id="IPR010603">
    <property type="entry name" value="Znf_CppX_C4"/>
</dbReference>
<keyword evidence="5 6" id="KW-0143">Chaperone</keyword>
<evidence type="ECO:0000256" key="6">
    <source>
        <dbReference type="HAMAP-Rule" id="MF_00175"/>
    </source>
</evidence>
<feature type="binding site" evidence="6 7">
    <location>
        <position position="37"/>
    </location>
    <ligand>
        <name>Zn(2+)</name>
        <dbReference type="ChEBI" id="CHEBI:29105"/>
    </ligand>
</feature>
<evidence type="ECO:0000256" key="1">
    <source>
        <dbReference type="ARBA" id="ARBA00022723"/>
    </source>
</evidence>
<evidence type="ECO:0000256" key="7">
    <source>
        <dbReference type="PROSITE-ProRule" id="PRU01250"/>
    </source>
</evidence>
<keyword evidence="1 6" id="KW-0479">Metal-binding</keyword>
<organism evidence="9 10">
    <name type="scientific">Roseovarius spongiae</name>
    <dbReference type="NCBI Taxonomy" id="2320272"/>
    <lineage>
        <taxon>Bacteria</taxon>
        <taxon>Pseudomonadati</taxon>
        <taxon>Pseudomonadota</taxon>
        <taxon>Alphaproteobacteria</taxon>
        <taxon>Rhodobacterales</taxon>
        <taxon>Roseobacteraceae</taxon>
        <taxon>Roseovarius</taxon>
    </lineage>
</organism>
<evidence type="ECO:0000313" key="10">
    <source>
        <dbReference type="Proteomes" id="UP000281128"/>
    </source>
</evidence>
<keyword evidence="9" id="KW-0378">Hydrolase</keyword>
<dbReference type="GO" id="GO:0005524">
    <property type="term" value="F:ATP binding"/>
    <property type="evidence" value="ECO:0007669"/>
    <property type="project" value="UniProtKB-UniRule"/>
</dbReference>
<feature type="binding site" evidence="6 7">
    <location>
        <position position="18"/>
    </location>
    <ligand>
        <name>Zn(2+)</name>
        <dbReference type="ChEBI" id="CHEBI:29105"/>
    </ligand>
</feature>
<protein>
    <recommendedName>
        <fullName evidence="6">ATP-dependent Clp protease ATP-binding subunit ClpX</fullName>
    </recommendedName>
</protein>
<feature type="binding site" evidence="6 7">
    <location>
        <position position="15"/>
    </location>
    <ligand>
        <name>Zn(2+)</name>
        <dbReference type="ChEBI" id="CHEBI:29105"/>
    </ligand>
</feature>
<dbReference type="NCBIfam" id="TIGR00382">
    <property type="entry name" value="clpX"/>
    <property type="match status" value="1"/>
</dbReference>
<dbReference type="Gene3D" id="1.10.8.60">
    <property type="match status" value="1"/>
</dbReference>
<proteinExistence type="inferred from homology"/>
<dbReference type="InterPro" id="IPR027417">
    <property type="entry name" value="P-loop_NTPase"/>
</dbReference>
<feature type="binding site" evidence="6">
    <location>
        <begin position="119"/>
        <end position="126"/>
    </location>
    <ligand>
        <name>ATP</name>
        <dbReference type="ChEBI" id="CHEBI:30616"/>
    </ligand>
</feature>
<accession>A0A3A8AXW3</accession>
<dbReference type="SUPFAM" id="SSF57716">
    <property type="entry name" value="Glucocorticoid receptor-like (DNA-binding domain)"/>
    <property type="match status" value="1"/>
</dbReference>
<evidence type="ECO:0000256" key="5">
    <source>
        <dbReference type="ARBA" id="ARBA00023186"/>
    </source>
</evidence>
<evidence type="ECO:0000313" key="9">
    <source>
        <dbReference type="EMBL" id="RKF16626.1"/>
    </source>
</evidence>
<dbReference type="EMBL" id="RAPE01000001">
    <property type="protein sequence ID" value="RKF16626.1"/>
    <property type="molecule type" value="Genomic_DNA"/>
</dbReference>
<keyword evidence="3 6" id="KW-0862">Zinc</keyword>
<dbReference type="SUPFAM" id="SSF52540">
    <property type="entry name" value="P-loop containing nucleoside triphosphate hydrolases"/>
    <property type="match status" value="1"/>
</dbReference>
<dbReference type="GO" id="GO:0008233">
    <property type="term" value="F:peptidase activity"/>
    <property type="evidence" value="ECO:0007669"/>
    <property type="project" value="UniProtKB-KW"/>
</dbReference>
<keyword evidence="2 6" id="KW-0547">Nucleotide-binding</keyword>
<comment type="subunit">
    <text evidence="6">Component of the ClpX-ClpP complex. Forms a hexameric ring that, in the presence of ATP, binds to fourteen ClpP subunits assembled into a disk-like structure with a central cavity, resembling the structure of eukaryotic proteasomes.</text>
</comment>
<sequence length="423" mass="45990">MSNSSGSDSKNTLYCSFCGKSQHEVRKLIAGPTVFICDECVELCMDIIREETRSAGLKSGEGVPAPREICDVLDDYVIGQAMAKRVLSVAVHNHYKRLEHSGKTGEIELQKSNILLIGPTGCGKTLLAQTLARILDVPFTMADATTLTEAGYVGEDVENIILKLLQASEYNVERAQRGIVYIDEVDKITRKSENPSITRDVSGEGVQQALLKLMEGTVAAVPPQGGRKHPQQEFLQVDTTNILFICGGAFAGLDKIISARGKGSAMGFGADVRDKDDRGIGEVFKDLEPEDLLKFGLIPEFVGRLPVIATLEDLDEDALVTILTQPKNALIKQYQRLFELEDAQLTFTDDALTAIARRAIQRKTGARGLRSILEDILLDTMFELPSMENVEEVVVNEEAATSDAAPLTIYADAAKKKEGASAG</sequence>
<gene>
    <name evidence="6 9" type="primary">clpX</name>
    <name evidence="9" type="ORF">D6850_03515</name>
</gene>
<dbReference type="GO" id="GO:0009376">
    <property type="term" value="C:HslUV protease complex"/>
    <property type="evidence" value="ECO:0007669"/>
    <property type="project" value="TreeGrafter"/>
</dbReference>
<dbReference type="Proteomes" id="UP000281128">
    <property type="component" value="Unassembled WGS sequence"/>
</dbReference>
<dbReference type="InterPro" id="IPR059188">
    <property type="entry name" value="Znf_CLPX-like"/>
</dbReference>
<dbReference type="InterPro" id="IPR003959">
    <property type="entry name" value="ATPase_AAA_core"/>
</dbReference>
<dbReference type="InterPro" id="IPR003593">
    <property type="entry name" value="AAA+_ATPase"/>
</dbReference>
<feature type="binding site" evidence="6 7">
    <location>
        <position position="40"/>
    </location>
    <ligand>
        <name>Zn(2+)</name>
        <dbReference type="ChEBI" id="CHEBI:29105"/>
    </ligand>
</feature>
<comment type="function">
    <text evidence="6">ATP-dependent specificity component of the Clp protease. It directs the protease to specific substrates. Can perform chaperone functions in the absence of ClpP.</text>
</comment>
<keyword evidence="4 6" id="KW-0067">ATP-binding</keyword>